<dbReference type="PROSITE" id="PS50302">
    <property type="entry name" value="PUM"/>
    <property type="match status" value="1"/>
</dbReference>
<feature type="repeat" description="Pumilio" evidence="5">
    <location>
        <begin position="609"/>
        <end position="644"/>
    </location>
</feature>
<evidence type="ECO:0000256" key="4">
    <source>
        <dbReference type="ARBA" id="ARBA00031929"/>
    </source>
</evidence>
<dbReference type="InterPro" id="IPR001313">
    <property type="entry name" value="Pumilio_RNA-bd_rpt"/>
</dbReference>
<evidence type="ECO:0000256" key="1">
    <source>
        <dbReference type="ARBA" id="ARBA00016427"/>
    </source>
</evidence>
<dbReference type="InterPro" id="IPR016024">
    <property type="entry name" value="ARM-type_fold"/>
</dbReference>
<feature type="region of interest" description="Disordered" evidence="6">
    <location>
        <begin position="291"/>
        <end position="326"/>
    </location>
</feature>
<dbReference type="PANTHER" id="PTHR13102:SF0">
    <property type="entry name" value="NUCLEOLAR PROTEIN 9"/>
    <property type="match status" value="1"/>
</dbReference>
<dbReference type="InterPro" id="IPR011989">
    <property type="entry name" value="ARM-like"/>
</dbReference>
<feature type="compositionally biased region" description="Basic and acidic residues" evidence="6">
    <location>
        <begin position="888"/>
        <end position="910"/>
    </location>
</feature>
<reference evidence="7" key="1">
    <citation type="submission" date="2020-05" db="EMBL/GenBank/DDBJ databases">
        <title>Phylogenomic resolution of chytrid fungi.</title>
        <authorList>
            <person name="Stajich J.E."/>
            <person name="Amses K."/>
            <person name="Simmons R."/>
            <person name="Seto K."/>
            <person name="Myers J."/>
            <person name="Bonds A."/>
            <person name="Quandt C.A."/>
            <person name="Barry K."/>
            <person name="Liu P."/>
            <person name="Grigoriev I."/>
            <person name="Longcore J.E."/>
            <person name="James T.Y."/>
        </authorList>
    </citation>
    <scope>NUCLEOTIDE SEQUENCE</scope>
    <source>
        <strain evidence="7">JEL0379</strain>
    </source>
</reference>
<evidence type="ECO:0000256" key="6">
    <source>
        <dbReference type="SAM" id="MobiDB-lite"/>
    </source>
</evidence>
<dbReference type="Proteomes" id="UP001212152">
    <property type="component" value="Unassembled WGS sequence"/>
</dbReference>
<name>A0AAD5XNZ0_9FUNG</name>
<gene>
    <name evidence="7" type="primary">NOP9</name>
    <name evidence="7" type="ORF">HDU87_005605</name>
</gene>
<feature type="compositionally biased region" description="Basic and acidic residues" evidence="6">
    <location>
        <begin position="823"/>
        <end position="839"/>
    </location>
</feature>
<protein>
    <recommendedName>
        <fullName evidence="1">Nucleolar protein 9</fullName>
    </recommendedName>
    <alternativeName>
        <fullName evidence="3 4">Pumilio domain-containing protein NOP9</fullName>
    </alternativeName>
</protein>
<evidence type="ECO:0000313" key="8">
    <source>
        <dbReference type="Proteomes" id="UP001212152"/>
    </source>
</evidence>
<dbReference type="GO" id="GO:0030686">
    <property type="term" value="C:90S preribosome"/>
    <property type="evidence" value="ECO:0007669"/>
    <property type="project" value="TreeGrafter"/>
</dbReference>
<keyword evidence="2" id="KW-0677">Repeat</keyword>
<dbReference type="GO" id="GO:0000447">
    <property type="term" value="P:endonucleolytic cleavage in ITS1 to separate SSU-rRNA from 5.8S rRNA and LSU-rRNA from tricistronic rRNA transcript (SSU-rRNA, 5.8S rRNA, LSU-rRNA)"/>
    <property type="evidence" value="ECO:0007669"/>
    <property type="project" value="TreeGrafter"/>
</dbReference>
<feature type="region of interest" description="Disordered" evidence="6">
    <location>
        <begin position="1"/>
        <end position="76"/>
    </location>
</feature>
<dbReference type="GO" id="GO:0000056">
    <property type="term" value="P:ribosomal small subunit export from nucleus"/>
    <property type="evidence" value="ECO:0007669"/>
    <property type="project" value="TreeGrafter"/>
</dbReference>
<feature type="compositionally biased region" description="Basic residues" evidence="6">
    <location>
        <begin position="7"/>
        <end position="20"/>
    </location>
</feature>
<feature type="region of interest" description="Disordered" evidence="6">
    <location>
        <begin position="740"/>
        <end position="910"/>
    </location>
</feature>
<evidence type="ECO:0000256" key="3">
    <source>
        <dbReference type="ARBA" id="ARBA00030932"/>
    </source>
</evidence>
<feature type="compositionally biased region" description="Low complexity" evidence="6">
    <location>
        <begin position="850"/>
        <end position="863"/>
    </location>
</feature>
<dbReference type="GO" id="GO:0005730">
    <property type="term" value="C:nucleolus"/>
    <property type="evidence" value="ECO:0007669"/>
    <property type="project" value="TreeGrafter"/>
</dbReference>
<sequence>MSTGRVQKNKRGNRGGSAKKIKAEAEAALSSPAAGVVPSPANDTLPSTATETVSAPETSQEPPKKKTRRGGQGKKAAAVVAEGPNAIEVGSGHTQEERTSWEEWKYPQHDHGYHSSPQPYFPPMAPDEHHYFITMEKELDEKEFEDAEEKTLFVAAMFRELDGKEASVAADPDCSRVLEKMLRASNDFRLRVFADRLNGQWAQLFRHQFASHVCQTVMYLAADVVDREMKGESIIDVPEEEKQLIDTLPTMQKSILDVCEQLSEEWNQLIVDQYASHLVRALLTVLSGEPLSQNEGDRRSKKSQKYNSEHKNTWKETQPVRRGPAGKRMVPATFATTLAAITTSVSAHINGPELRSFALHPVANPVLQMLISFPETSASLQNTILGVEDANTAILTADSFITDLLVHPVGSHLMERLLAAAPPHLFHQLYVTYFRTRLLELCAHPVANFVVQHLIVNTRNATQLEVLLDELLPSFDDLLWRNRAGVVVKIAETCVKHQTCQKEVIKSICTAFHVATLDQRRQLVSLVLAMQPMERYDVQRPPNLHGSLLLQQLLLFDEEHNKVVIDSFMALTPDESQLWTVDAVASRVIEQFLLSNAVSIKAKRKVVRGLLGRFSSIATERFGSHVVDKAWAVADIALKEKIAEDLLTSYNKLSNDYFGKYVLRNCKIDSFKRRREEWVEKEMGIERKKDMFKDFLTDEPNAKASDSTASDKVKKGKKEVDPLWTTHKFDEGMAALGFGGGKVEAAPSKDKKAKKAGKKDKVTSKAAQEYEDMEKLALKDDDDPALTGAAAGGSPEEGEPASLISKASKDEIENLFSKTKKRARDERTNASNSHERAAPDSDDGSDGSGDDNTGAAAAAPPSGKKVGKDLAGVLDAISATKKRKKSKPAKEEVKAKKDAEGGKRKRKFEA</sequence>
<dbReference type="EMBL" id="JADGJQ010000046">
    <property type="protein sequence ID" value="KAJ3175941.1"/>
    <property type="molecule type" value="Genomic_DNA"/>
</dbReference>
<dbReference type="Pfam" id="PF22493">
    <property type="entry name" value="PUF_NOP9"/>
    <property type="match status" value="1"/>
</dbReference>
<dbReference type="SMART" id="SM00025">
    <property type="entry name" value="Pumilio"/>
    <property type="match status" value="6"/>
</dbReference>
<feature type="compositionally biased region" description="Polar residues" evidence="6">
    <location>
        <begin position="41"/>
        <end position="61"/>
    </location>
</feature>
<evidence type="ECO:0000313" key="7">
    <source>
        <dbReference type="EMBL" id="KAJ3175941.1"/>
    </source>
</evidence>
<dbReference type="GO" id="GO:0000480">
    <property type="term" value="P:endonucleolytic cleavage in 5'-ETS of tricistronic rRNA transcript (SSU-rRNA, 5.8S rRNA, LSU-rRNA)"/>
    <property type="evidence" value="ECO:0007669"/>
    <property type="project" value="TreeGrafter"/>
</dbReference>
<keyword evidence="8" id="KW-1185">Reference proteome</keyword>
<dbReference type="PANTHER" id="PTHR13102">
    <property type="entry name" value="NUCLEOLAR PROTEIN 9"/>
    <property type="match status" value="1"/>
</dbReference>
<organism evidence="7 8">
    <name type="scientific">Geranomyces variabilis</name>
    <dbReference type="NCBI Taxonomy" id="109894"/>
    <lineage>
        <taxon>Eukaryota</taxon>
        <taxon>Fungi</taxon>
        <taxon>Fungi incertae sedis</taxon>
        <taxon>Chytridiomycota</taxon>
        <taxon>Chytridiomycota incertae sedis</taxon>
        <taxon>Chytridiomycetes</taxon>
        <taxon>Spizellomycetales</taxon>
        <taxon>Powellomycetaceae</taxon>
        <taxon>Geranomyces</taxon>
    </lineage>
</organism>
<proteinExistence type="predicted"/>
<evidence type="ECO:0000256" key="5">
    <source>
        <dbReference type="PROSITE-ProRule" id="PRU00317"/>
    </source>
</evidence>
<dbReference type="InterPro" id="IPR040000">
    <property type="entry name" value="NOP9"/>
</dbReference>
<dbReference type="GO" id="GO:0003723">
    <property type="term" value="F:RNA binding"/>
    <property type="evidence" value="ECO:0007669"/>
    <property type="project" value="InterPro"/>
</dbReference>
<comment type="caution">
    <text evidence="7">The sequence shown here is derived from an EMBL/GenBank/DDBJ whole genome shotgun (WGS) entry which is preliminary data.</text>
</comment>
<dbReference type="GO" id="GO:0030688">
    <property type="term" value="C:preribosome, small subunit precursor"/>
    <property type="evidence" value="ECO:0007669"/>
    <property type="project" value="TreeGrafter"/>
</dbReference>
<evidence type="ECO:0000256" key="2">
    <source>
        <dbReference type="ARBA" id="ARBA00022737"/>
    </source>
</evidence>
<feature type="compositionally biased region" description="Acidic residues" evidence="6">
    <location>
        <begin position="840"/>
        <end position="849"/>
    </location>
</feature>
<accession>A0AAD5XNZ0</accession>
<dbReference type="SUPFAM" id="SSF48371">
    <property type="entry name" value="ARM repeat"/>
    <property type="match status" value="2"/>
</dbReference>
<dbReference type="GO" id="GO:0000472">
    <property type="term" value="P:endonucleolytic cleavage to generate mature 5'-end of SSU-rRNA from (SSU-rRNA, 5.8S rRNA, LSU-rRNA)"/>
    <property type="evidence" value="ECO:0007669"/>
    <property type="project" value="TreeGrafter"/>
</dbReference>
<dbReference type="Gene3D" id="1.25.10.10">
    <property type="entry name" value="Leucine-rich Repeat Variant"/>
    <property type="match status" value="2"/>
</dbReference>
<dbReference type="AlphaFoldDB" id="A0AAD5XNZ0"/>